<name>M5S3P7_9BACT</name>
<dbReference type="Proteomes" id="UP000011996">
    <property type="component" value="Unassembled WGS sequence"/>
</dbReference>
<protein>
    <submittedName>
        <fullName evidence="1">Uncharacterized protein</fullName>
    </submittedName>
</protein>
<accession>M5S3P7</accession>
<dbReference type="AlphaFoldDB" id="M5S3P7"/>
<sequence>MEASSTEQLGTTVLLWQIASKPVSEQQLLLQADQVVPVAERAFRNV</sequence>
<evidence type="ECO:0000313" key="2">
    <source>
        <dbReference type="Proteomes" id="UP000011996"/>
    </source>
</evidence>
<organism evidence="1 2">
    <name type="scientific">Rhodopirellula europaea SH398</name>
    <dbReference type="NCBI Taxonomy" id="1263868"/>
    <lineage>
        <taxon>Bacteria</taxon>
        <taxon>Pseudomonadati</taxon>
        <taxon>Planctomycetota</taxon>
        <taxon>Planctomycetia</taxon>
        <taxon>Pirellulales</taxon>
        <taxon>Pirellulaceae</taxon>
        <taxon>Rhodopirellula</taxon>
    </lineage>
</organism>
<gene>
    <name evidence="1" type="ORF">RESH_03059</name>
</gene>
<evidence type="ECO:0000313" key="1">
    <source>
        <dbReference type="EMBL" id="EMI26253.1"/>
    </source>
</evidence>
<dbReference type="PATRIC" id="fig|1263868.3.peg.3310"/>
<proteinExistence type="predicted"/>
<comment type="caution">
    <text evidence="1">The sequence shown here is derived from an EMBL/GenBank/DDBJ whole genome shotgun (WGS) entry which is preliminary data.</text>
</comment>
<dbReference type="EMBL" id="ANOF01000097">
    <property type="protein sequence ID" value="EMI26253.1"/>
    <property type="molecule type" value="Genomic_DNA"/>
</dbReference>
<reference evidence="1 2" key="1">
    <citation type="journal article" date="2013" name="Mar. Genomics">
        <title>Expression of sulfatases in Rhodopirellula baltica and the diversity of sulfatases in the genus Rhodopirellula.</title>
        <authorList>
            <person name="Wegner C.E."/>
            <person name="Richter-Heitmann T."/>
            <person name="Klindworth A."/>
            <person name="Klockow C."/>
            <person name="Richter M."/>
            <person name="Achstetter T."/>
            <person name="Glockner F.O."/>
            <person name="Harder J."/>
        </authorList>
    </citation>
    <scope>NUCLEOTIDE SEQUENCE [LARGE SCALE GENOMIC DNA]</scope>
    <source>
        <strain evidence="1 2">SH398</strain>
    </source>
</reference>
<dbReference type="STRING" id="1263868.RESH_03059"/>